<keyword evidence="2" id="KW-1185">Reference proteome</keyword>
<name>T1GJS8_MEGSC</name>
<dbReference type="EMBL" id="CAQQ02192767">
    <property type="status" value="NOT_ANNOTATED_CDS"/>
    <property type="molecule type" value="Genomic_DNA"/>
</dbReference>
<reference evidence="1" key="2">
    <citation type="submission" date="2015-06" db="UniProtKB">
        <authorList>
            <consortium name="EnsemblMetazoa"/>
        </authorList>
    </citation>
    <scope>IDENTIFICATION</scope>
</reference>
<dbReference type="PANTHER" id="PTHR11012:SF56">
    <property type="entry name" value="CHK KINASE-LIKE DOMAIN-CONTAINING PROTEIN-RELATED"/>
    <property type="match status" value="1"/>
</dbReference>
<reference evidence="2" key="1">
    <citation type="submission" date="2013-02" db="EMBL/GenBank/DDBJ databases">
        <authorList>
            <person name="Hughes D."/>
        </authorList>
    </citation>
    <scope>NUCLEOTIDE SEQUENCE</scope>
    <source>
        <strain>Durham</strain>
        <strain evidence="2">NC isolate 2 -- Noor lab</strain>
    </source>
</reference>
<dbReference type="PANTHER" id="PTHR11012">
    <property type="entry name" value="PROTEIN KINASE-LIKE DOMAIN-CONTAINING"/>
    <property type="match status" value="1"/>
</dbReference>
<dbReference type="SUPFAM" id="SSF56112">
    <property type="entry name" value="Protein kinase-like (PK-like)"/>
    <property type="match status" value="1"/>
</dbReference>
<evidence type="ECO:0000313" key="2">
    <source>
        <dbReference type="Proteomes" id="UP000015102"/>
    </source>
</evidence>
<evidence type="ECO:0000313" key="1">
    <source>
        <dbReference type="EnsemblMetazoa" id="MESCA003732-PA"/>
    </source>
</evidence>
<protein>
    <submittedName>
        <fullName evidence="1">Uncharacterized protein</fullName>
    </submittedName>
</protein>
<dbReference type="Pfam" id="PF02958">
    <property type="entry name" value="EcKL"/>
    <property type="match status" value="1"/>
</dbReference>
<organism evidence="1 2">
    <name type="scientific">Megaselia scalaris</name>
    <name type="common">Humpbacked fly</name>
    <name type="synonym">Phora scalaris</name>
    <dbReference type="NCBI Taxonomy" id="36166"/>
    <lineage>
        <taxon>Eukaryota</taxon>
        <taxon>Metazoa</taxon>
        <taxon>Ecdysozoa</taxon>
        <taxon>Arthropoda</taxon>
        <taxon>Hexapoda</taxon>
        <taxon>Insecta</taxon>
        <taxon>Pterygota</taxon>
        <taxon>Neoptera</taxon>
        <taxon>Endopterygota</taxon>
        <taxon>Diptera</taxon>
        <taxon>Brachycera</taxon>
        <taxon>Muscomorpha</taxon>
        <taxon>Platypezoidea</taxon>
        <taxon>Phoridae</taxon>
        <taxon>Megaseliini</taxon>
        <taxon>Megaselia</taxon>
    </lineage>
</organism>
<dbReference type="AlphaFoldDB" id="T1GJS8"/>
<dbReference type="InterPro" id="IPR011009">
    <property type="entry name" value="Kinase-like_dom_sf"/>
</dbReference>
<dbReference type="Proteomes" id="UP000015102">
    <property type="component" value="Unassembled WGS sequence"/>
</dbReference>
<dbReference type="HOGENOM" id="CLU_1449281_0_0_1"/>
<sequence>MSEQPFWPPSRYVVPDIVSEEKKTLLCFPEDLLGNKARINFKKKLRVKLHIDLQMCYLGSPGLDLNYFLTTSIQLEVLQMKRYELIHHYYKELKTTLELNNYQNPPSYEDIKRTLYRTEFYAIWALECAFPLISMDTASVSQTKSSFDLLSDSIAVKDRRNIMFHTKRFTTTAKYLLDRWDELGILD</sequence>
<accession>T1GJS8</accession>
<dbReference type="OMA" id="WALECAF"/>
<proteinExistence type="predicted"/>
<dbReference type="InterPro" id="IPR004119">
    <property type="entry name" value="EcKL"/>
</dbReference>
<dbReference type="EnsemblMetazoa" id="MESCA003732-RA">
    <property type="protein sequence ID" value="MESCA003732-PA"/>
    <property type="gene ID" value="MESCA003732"/>
</dbReference>